<gene>
    <name evidence="3" type="ORF">C1I98_19730</name>
</gene>
<protein>
    <recommendedName>
        <fullName evidence="2">Insertion element IS402-like domain-containing protein</fullName>
    </recommendedName>
</protein>
<dbReference type="InterPro" id="IPR052909">
    <property type="entry name" value="Transposase_6_like"/>
</dbReference>
<sequence>MQRSPSSLSRGDGPKALPPWRGLKHGRQSVLLGSRVDLTFGPAFPQDMGRRFELTDDEWDVVATMSPQPCCRRRDHRQTLNGIVWRVRTGAPWWDAPEHYGPWLTLYERFAAGTSTAPGPGASNTCRSAPIRPAPWTTTPRSTPPCCGPTSTRRSHERGRVASTEVVYEFD</sequence>
<dbReference type="InterPro" id="IPR025161">
    <property type="entry name" value="IS402-like_dom"/>
</dbReference>
<reference evidence="3 4" key="1">
    <citation type="submission" date="2018-01" db="EMBL/GenBank/DDBJ databases">
        <title>Draft genome sequence of Sphaerisporangium sp. 7K107.</title>
        <authorList>
            <person name="Sahin N."/>
            <person name="Saygin H."/>
            <person name="Ay H."/>
        </authorList>
    </citation>
    <scope>NUCLEOTIDE SEQUENCE [LARGE SCALE GENOMIC DNA]</scope>
    <source>
        <strain evidence="3 4">7K107</strain>
    </source>
</reference>
<proteinExistence type="predicted"/>
<feature type="region of interest" description="Disordered" evidence="1">
    <location>
        <begin position="131"/>
        <end position="160"/>
    </location>
</feature>
<evidence type="ECO:0000313" key="4">
    <source>
        <dbReference type="Proteomes" id="UP000248544"/>
    </source>
</evidence>
<dbReference type="EMBL" id="POUA01000153">
    <property type="protein sequence ID" value="PZG42461.1"/>
    <property type="molecule type" value="Genomic_DNA"/>
</dbReference>
<accession>A0A2W2G2Y1</accession>
<dbReference type="AlphaFoldDB" id="A0A2W2G2Y1"/>
<evidence type="ECO:0000256" key="1">
    <source>
        <dbReference type="SAM" id="MobiDB-lite"/>
    </source>
</evidence>
<evidence type="ECO:0000313" key="3">
    <source>
        <dbReference type="EMBL" id="PZG42461.1"/>
    </source>
</evidence>
<evidence type="ECO:0000259" key="2">
    <source>
        <dbReference type="Pfam" id="PF13340"/>
    </source>
</evidence>
<dbReference type="PANTHER" id="PTHR46637">
    <property type="entry name" value="TIS1421-TRANSPOSASE PROTEIN A"/>
    <property type="match status" value="1"/>
</dbReference>
<dbReference type="Pfam" id="PF13340">
    <property type="entry name" value="DUF4096"/>
    <property type="match status" value="1"/>
</dbReference>
<dbReference type="Proteomes" id="UP000248544">
    <property type="component" value="Unassembled WGS sequence"/>
</dbReference>
<feature type="domain" description="Insertion element IS402-like" evidence="2">
    <location>
        <begin position="54"/>
        <end position="111"/>
    </location>
</feature>
<feature type="region of interest" description="Disordered" evidence="1">
    <location>
        <begin position="1"/>
        <end position="22"/>
    </location>
</feature>
<comment type="caution">
    <text evidence="3">The sequence shown here is derived from an EMBL/GenBank/DDBJ whole genome shotgun (WGS) entry which is preliminary data.</text>
</comment>
<dbReference type="PANTHER" id="PTHR46637:SF1">
    <property type="entry name" value="BLL5188 PROTEIN"/>
    <property type="match status" value="1"/>
</dbReference>
<name>A0A2W2G2Y1_9ACTN</name>
<organism evidence="3 4">
    <name type="scientific">Spongiactinospora gelatinilytica</name>
    <dbReference type="NCBI Taxonomy" id="2666298"/>
    <lineage>
        <taxon>Bacteria</taxon>
        <taxon>Bacillati</taxon>
        <taxon>Actinomycetota</taxon>
        <taxon>Actinomycetes</taxon>
        <taxon>Streptosporangiales</taxon>
        <taxon>Streptosporangiaceae</taxon>
        <taxon>Spongiactinospora</taxon>
    </lineage>
</organism>
<keyword evidence="4" id="KW-1185">Reference proteome</keyword>